<dbReference type="AlphaFoldDB" id="A0A1W7CZT2"/>
<dbReference type="InterPro" id="IPR027304">
    <property type="entry name" value="Trigger_fact/SurA_dom_sf"/>
</dbReference>
<evidence type="ECO:0008006" key="4">
    <source>
        <dbReference type="Google" id="ProtNLM"/>
    </source>
</evidence>
<organism evidence="2 3">
    <name type="scientific">Streptomyces marincola</name>
    <dbReference type="NCBI Taxonomy" id="2878388"/>
    <lineage>
        <taxon>Bacteria</taxon>
        <taxon>Bacillati</taxon>
        <taxon>Actinomycetota</taxon>
        <taxon>Actinomycetes</taxon>
        <taxon>Kitasatosporales</taxon>
        <taxon>Streptomycetaceae</taxon>
        <taxon>Streptomyces</taxon>
    </lineage>
</organism>
<dbReference type="RefSeq" id="WP_086160134.1">
    <property type="nucleotide sequence ID" value="NZ_CP021121.1"/>
</dbReference>
<dbReference type="EMBL" id="CP021121">
    <property type="protein sequence ID" value="ARQ70276.1"/>
    <property type="molecule type" value="Genomic_DNA"/>
</dbReference>
<dbReference type="Proteomes" id="UP000194218">
    <property type="component" value="Chromosome"/>
</dbReference>
<protein>
    <recommendedName>
        <fullName evidence="4">SurA N-terminal domain-containing protein</fullName>
    </recommendedName>
</protein>
<dbReference type="Gene3D" id="1.10.4030.10">
    <property type="entry name" value="Porin chaperone SurA, peptide-binding domain"/>
    <property type="match status" value="1"/>
</dbReference>
<accession>A0A1W7CZT2</accession>
<reference evidence="2 3" key="1">
    <citation type="submission" date="2017-05" db="EMBL/GenBank/DDBJ databases">
        <title>Complete genome sequence of Streptomyces sp. SCSIO 03032 revealed the diverse biosynthetic pathways for its bioactive secondary metabolites.</title>
        <authorList>
            <person name="Ma L."/>
            <person name="Zhu Y."/>
            <person name="Zhang W."/>
            <person name="Zhang G."/>
            <person name="Tian X."/>
            <person name="Zhang S."/>
            <person name="Zhang C."/>
        </authorList>
    </citation>
    <scope>NUCLEOTIDE SEQUENCE [LARGE SCALE GENOMIC DNA]</scope>
    <source>
        <strain evidence="2 3">SCSIO 03032</strain>
    </source>
</reference>
<evidence type="ECO:0000256" key="1">
    <source>
        <dbReference type="SAM" id="SignalP"/>
    </source>
</evidence>
<dbReference type="SUPFAM" id="SSF109998">
    <property type="entry name" value="Triger factor/SurA peptide-binding domain-like"/>
    <property type="match status" value="1"/>
</dbReference>
<dbReference type="OrthoDB" id="3212108at2"/>
<dbReference type="Pfam" id="PF13624">
    <property type="entry name" value="SurA_N_3"/>
    <property type="match status" value="1"/>
</dbReference>
<gene>
    <name evidence="2" type="ORF">CAG99_16775</name>
</gene>
<dbReference type="KEGG" id="smao:CAG99_16775"/>
<proteinExistence type="predicted"/>
<sequence>MKRRRTSALSVSAAALAVVAAPLLTGCSTDAHPGAAAVVGGERISVATVQAEVETIRDAQRAQPQGDQLVSSTPGLTRDTVEFLVYAQVLEHAAREAGVEVTRRDVQTARAQTEQSIGGPEALAQAALMPQGGTPMAGDEQIDRMLRIQLLFQGLGQELGVAPDAGGVQELAAYLAETADEVGVEVNPRYGEWDAEGVVLADAPAPWLNAGGADEQEQPVTLDG</sequence>
<name>A0A1W7CZT2_9ACTN</name>
<evidence type="ECO:0000313" key="2">
    <source>
        <dbReference type="EMBL" id="ARQ70276.1"/>
    </source>
</evidence>
<dbReference type="PROSITE" id="PS51257">
    <property type="entry name" value="PROKAR_LIPOPROTEIN"/>
    <property type="match status" value="1"/>
</dbReference>
<feature type="chain" id="PRO_5039171246" description="SurA N-terminal domain-containing protein" evidence="1">
    <location>
        <begin position="21"/>
        <end position="224"/>
    </location>
</feature>
<keyword evidence="1" id="KW-0732">Signal</keyword>
<keyword evidence="3" id="KW-1185">Reference proteome</keyword>
<evidence type="ECO:0000313" key="3">
    <source>
        <dbReference type="Proteomes" id="UP000194218"/>
    </source>
</evidence>
<feature type="signal peptide" evidence="1">
    <location>
        <begin position="1"/>
        <end position="20"/>
    </location>
</feature>